<dbReference type="Proteomes" id="UP001163328">
    <property type="component" value="Chromosome"/>
</dbReference>
<feature type="transmembrane region" description="Helical" evidence="1">
    <location>
        <begin position="440"/>
        <end position="462"/>
    </location>
</feature>
<organism evidence="2 3">
    <name type="scientific">Flavobacterium agricola</name>
    <dbReference type="NCBI Taxonomy" id="2870839"/>
    <lineage>
        <taxon>Bacteria</taxon>
        <taxon>Pseudomonadati</taxon>
        <taxon>Bacteroidota</taxon>
        <taxon>Flavobacteriia</taxon>
        <taxon>Flavobacteriales</taxon>
        <taxon>Flavobacteriaceae</taxon>
        <taxon>Flavobacterium</taxon>
    </lineage>
</organism>
<dbReference type="InterPro" id="IPR018580">
    <property type="entry name" value="Uncharacterised_YfhO"/>
</dbReference>
<feature type="transmembrane region" description="Helical" evidence="1">
    <location>
        <begin position="169"/>
        <end position="185"/>
    </location>
</feature>
<protein>
    <recommendedName>
        <fullName evidence="4">Membrane protein YfhO</fullName>
    </recommendedName>
</protein>
<feature type="transmembrane region" description="Helical" evidence="1">
    <location>
        <begin position="147"/>
        <end position="164"/>
    </location>
</feature>
<evidence type="ECO:0000256" key="1">
    <source>
        <dbReference type="SAM" id="Phobius"/>
    </source>
</evidence>
<keyword evidence="1" id="KW-1133">Transmembrane helix</keyword>
<evidence type="ECO:0000313" key="3">
    <source>
        <dbReference type="Proteomes" id="UP001163328"/>
    </source>
</evidence>
<feature type="transmembrane region" description="Helical" evidence="1">
    <location>
        <begin position="405"/>
        <end position="428"/>
    </location>
</feature>
<feature type="transmembrane region" description="Helical" evidence="1">
    <location>
        <begin position="191"/>
        <end position="210"/>
    </location>
</feature>
<feature type="transmembrane region" description="Helical" evidence="1">
    <location>
        <begin position="7"/>
        <end position="25"/>
    </location>
</feature>
<feature type="transmembrane region" description="Helical" evidence="1">
    <location>
        <begin position="340"/>
        <end position="361"/>
    </location>
</feature>
<feature type="transmembrane region" description="Helical" evidence="1">
    <location>
        <begin position="499"/>
        <end position="516"/>
    </location>
</feature>
<evidence type="ECO:0008006" key="4">
    <source>
        <dbReference type="Google" id="ProtNLM"/>
    </source>
</evidence>
<dbReference type="RefSeq" id="WP_264433511.1">
    <property type="nucleotide sequence ID" value="NZ_CP081495.1"/>
</dbReference>
<sequence>MHKIKSYLPYLYVILGFVLISLLYFSPVLQGKQIQQSDITQYIGMAKEQNDFRAAHGEEPYWTNGAFGGMPTYQLGAKYPNNYIKVLDETLRFLPRPADYLFLYFVGFFILLRVLKVDFLKAFIGALAFGFSTYLIIILGVGHNAKAHAIAYMPVVIAGVLLVFRKKYIAGGLLTTVAAALEINANHFQMTYYLLIFLLVMGIFYLVSFIKAKDYKAIYTSVLVFFVAGLLALGSNASNLLATSEYAKVSTRSTSNLSFEPDGSPKVSSNGMSYEYITEYSYGIPESLNLLAPRLFGGSNNEDVGTSSSLFNFLTSIGANSYQAQEITAHAPTYWGDQPIVAAPAYVGAAVFCLAILCMFIEKRRIKYVFATGALVSLLLSWGKNFDFLTSFFIDYVPMYDKFRAVSSIQVILELCFPVLAILGLQAFYKTTDKKVRIDALKNTVFVSGVILAVILLGYVIFDFNGLSDGYFIQAYGEYGPHFVEALIEDRKSFYLADTVRSFAIIAIVLAVLFAFSKQMLNSTVSVLLIGFVMVFDLVLVDRNYVNNNAFVSARQVNEPFAPTEADLFILKDTTQFRVYDLQGGLNSARTSYFHHSLGGYHAAKPLKLQQLFDYQISKQNFEVLNMLNVKYILQPSEEGVVPLLNENANGNAWFVKAVQKVNSADAEMKALDKTDTKSVAIVNEAKFPEITKKLANLYTVDADSYINLVSYQPNELVYHSYNSKPTVAVFSEIYYPNGWNAYIDGNLAEHFEADYTLRALQVPEGKHTIIFKFEPKVVQVGGAIALIANLLILLCLVGGIYVGYKKCAKKQPKTAA</sequence>
<gene>
    <name evidence="2" type="ORF">K5I29_11645</name>
</gene>
<reference evidence="2" key="1">
    <citation type="submission" date="2021-08" db="EMBL/GenBank/DDBJ databases">
        <title>Flavobacterium sp. strain CC-SYL302.</title>
        <authorList>
            <person name="Lin S.-Y."/>
            <person name="Lee T.-H."/>
            <person name="Young C.-C."/>
        </authorList>
    </citation>
    <scope>NUCLEOTIDE SEQUENCE</scope>
    <source>
        <strain evidence="2">CC-SYL302</strain>
    </source>
</reference>
<evidence type="ECO:0000313" key="2">
    <source>
        <dbReference type="EMBL" id="UYW01112.1"/>
    </source>
</evidence>
<keyword evidence="1" id="KW-0472">Membrane</keyword>
<name>A0ABY6LYP3_9FLAO</name>
<dbReference type="PANTHER" id="PTHR38454">
    <property type="entry name" value="INTEGRAL MEMBRANE PROTEIN-RELATED"/>
    <property type="match status" value="1"/>
</dbReference>
<keyword evidence="3" id="KW-1185">Reference proteome</keyword>
<feature type="transmembrane region" description="Helical" evidence="1">
    <location>
        <begin position="122"/>
        <end position="141"/>
    </location>
</feature>
<feature type="transmembrane region" description="Helical" evidence="1">
    <location>
        <begin position="523"/>
        <end position="541"/>
    </location>
</feature>
<feature type="transmembrane region" description="Helical" evidence="1">
    <location>
        <begin position="781"/>
        <end position="805"/>
    </location>
</feature>
<proteinExistence type="predicted"/>
<dbReference type="PANTHER" id="PTHR38454:SF1">
    <property type="entry name" value="INTEGRAL MEMBRANE PROTEIN"/>
    <property type="match status" value="1"/>
</dbReference>
<accession>A0ABY6LYP3</accession>
<feature type="transmembrane region" description="Helical" evidence="1">
    <location>
        <begin position="368"/>
        <end position="385"/>
    </location>
</feature>
<feature type="transmembrane region" description="Helical" evidence="1">
    <location>
        <begin position="217"/>
        <end position="235"/>
    </location>
</feature>
<feature type="transmembrane region" description="Helical" evidence="1">
    <location>
        <begin position="98"/>
        <end position="115"/>
    </location>
</feature>
<keyword evidence="1" id="KW-0812">Transmembrane</keyword>
<dbReference type="EMBL" id="CP081495">
    <property type="protein sequence ID" value="UYW01112.1"/>
    <property type="molecule type" value="Genomic_DNA"/>
</dbReference>